<dbReference type="InterPro" id="IPR056155">
    <property type="entry name" value="Beta-prop_IFT140_2nd"/>
</dbReference>
<feature type="compositionally biased region" description="Acidic residues" evidence="7">
    <location>
        <begin position="1321"/>
        <end position="1348"/>
    </location>
</feature>
<dbReference type="FunFam" id="1.25.40.470:FF:000031">
    <property type="entry name" value="Uncharacterized protein TCIL3000_10_12370"/>
    <property type="match status" value="1"/>
</dbReference>
<evidence type="ECO:0000259" key="10">
    <source>
        <dbReference type="Pfam" id="PF24760"/>
    </source>
</evidence>
<keyword evidence="13" id="KW-1185">Reference proteome</keyword>
<dbReference type="SMART" id="SM00320">
    <property type="entry name" value="WD40"/>
    <property type="match status" value="3"/>
</dbReference>
<dbReference type="PANTHER" id="PTHR15722:SF7">
    <property type="entry name" value="INTRAFLAGELLAR TRANSPORT PROTEIN 140 HOMOLOG"/>
    <property type="match status" value="1"/>
</dbReference>
<dbReference type="InterPro" id="IPR056154">
    <property type="entry name" value="Beta-prop_IFT140_1st"/>
</dbReference>
<dbReference type="InterPro" id="IPR015943">
    <property type="entry name" value="WD40/YVTN_repeat-like_dom_sf"/>
</dbReference>
<evidence type="ECO:0000259" key="8">
    <source>
        <dbReference type="Pfam" id="PF23383"/>
    </source>
</evidence>
<gene>
    <name evidence="12" type="ORF">TRFO_38925</name>
</gene>
<dbReference type="Pfam" id="PF23383">
    <property type="entry name" value="Beta-prop_IFT140_1st"/>
    <property type="match status" value="1"/>
</dbReference>
<evidence type="ECO:0000256" key="4">
    <source>
        <dbReference type="ARBA" id="ARBA00022803"/>
    </source>
</evidence>
<feature type="region of interest" description="Disordered" evidence="7">
    <location>
        <begin position="1315"/>
        <end position="1348"/>
    </location>
</feature>
<evidence type="ECO:0000313" key="13">
    <source>
        <dbReference type="Proteomes" id="UP000179807"/>
    </source>
</evidence>
<organism evidence="12 13">
    <name type="scientific">Tritrichomonas foetus</name>
    <dbReference type="NCBI Taxonomy" id="1144522"/>
    <lineage>
        <taxon>Eukaryota</taxon>
        <taxon>Metamonada</taxon>
        <taxon>Parabasalia</taxon>
        <taxon>Tritrichomonadida</taxon>
        <taxon>Tritrichomonadidae</taxon>
        <taxon>Tritrichomonas</taxon>
    </lineage>
</organism>
<dbReference type="InterPro" id="IPR056156">
    <property type="entry name" value="TPR_IF140_C"/>
</dbReference>
<proteinExistence type="predicted"/>
<dbReference type="Proteomes" id="UP000179807">
    <property type="component" value="Unassembled WGS sequence"/>
</dbReference>
<dbReference type="Gene3D" id="1.25.40.470">
    <property type="match status" value="1"/>
</dbReference>
<feature type="domain" description="IFT140 first beta-propeller" evidence="8">
    <location>
        <begin position="14"/>
        <end position="121"/>
    </location>
</feature>
<sequence>MTFVHSDLSGLASFQKIEWSYFENTCAVIPSDNMVHFYDINGNEIYKGSIRKTGRVSAIAWSPLSNTLAIGWSDGCISLWNNGQCTESQNVLNGTITCLSWHPSASLLFSAADNGNICCWDCSNMILPLFRGNSQDAIFTRAEFIPREAPFIFASTEDGILYSIENVAQPINEVCSLSRQIHSLTVSVASRRLIIIHGDNVLTQYNFPPSISQNAEIKLPVGSPPCCCYIRSDVFCYSINDSVYVWNIQNDETHILRAPSGQKITSLFFDSLNGQLCSTTAEGSIISWQCTMKGLVSRIGWTPPIVSDCGVRIENAYWSPSCLSFVASCSGRRPLIYRSIPLHAVVSNEVSVWQPTTDQIMAVGQQPVKISSSVERASTSGAYVLVATQSQVEIFTIRSGGLIPFSHFSVDSTLVDILGEAVFDCKGSSLECRNLQGTVKQTTNLGDSIAQFMSINGKFLTVICTDNNVFLYDISRRNPKLQFTTVFSTGYETPHRINCVSLSCGGFAISISIDIYEDGQWKPSPDLFLHSPQFDKTVSLQFEGRVPIAHYWDKEDPRLLCVQAMPYGMNYESTMSGSLVVPLFVADSLETYRQTTLQIDTGNVICALNIPRVYYQPPKEGITEPPQSATLPQFEGLDSADEASKKALMELNFHLATGDIDAAFNAIRGIDNKATWRSLATTCAQMRRIDLADLCFGRMEDGGSALLLHHAKDTDPDETAAIAVVDTQLGLYNEAKSVMKDNRRFDLLANLHQSMGEWQDTMTIANSSDRIHLRVHAHQNARSLEICGQLDEAIQKYELAGTIATELPRLALQANELKLLFNYINDRTIAEIPPKLLLWVGRFYEAHKQIDNALEYFEAARAYREIVRLNCCIGRWDDAAAVVKKSNTRSVICFYARMLIKRIDYYSKPENAIPQVDVDKLKHEVIELFRKARQFAQAMDFALQYEMIDDILALSFSAPPSLVCKAARWFEEQKEAKNAILLYSRAGRMNRALGLCFTMKQYDALDEISDTLNSKTDPGILIRCGQYFVESERWSKAAQCFALARQFNEVIELCNKHNIKLQNSVIQELSESKADPEVMKRFAALCEQQGAFQTAATLYIKFKDHLSAMKALARTGDTDKVVKFANLIKKRETYILAANFIMTQKPREGDKLFDTVVQLYLKAKAPDKLGRFFEATAQTEIDEYQEYEKGLDLIQKGLKLIMNAPDVKQKDQIVALMQMKIQLIEQYLAASKIVASEPKKAMQMCVELLKNRFLENVMRSDDVYIVMVQACVAQGNFKNAHQILEDLRNNGSDLTWFMDVESIKKIYAAVGQTFDPGETGGDGDYDEVDDDAIDDIDADDVDDIEDDD</sequence>
<evidence type="ECO:0000256" key="3">
    <source>
        <dbReference type="ARBA" id="ARBA00022737"/>
    </source>
</evidence>
<dbReference type="InterPro" id="IPR001680">
    <property type="entry name" value="WD40_rpt"/>
</dbReference>
<evidence type="ECO:0000313" key="12">
    <source>
        <dbReference type="EMBL" id="OHS94926.1"/>
    </source>
</evidence>
<dbReference type="GO" id="GO:0035721">
    <property type="term" value="P:intraciliary retrograde transport"/>
    <property type="evidence" value="ECO:0007669"/>
    <property type="project" value="TreeGrafter"/>
</dbReference>
<feature type="domain" description="IF140/IFT172/WDR19 TPR" evidence="11">
    <location>
        <begin position="658"/>
        <end position="1157"/>
    </location>
</feature>
<name>A0A1J4J6R7_9EUKA</name>
<evidence type="ECO:0000256" key="6">
    <source>
        <dbReference type="ARBA" id="ARBA00023273"/>
    </source>
</evidence>
<feature type="domain" description="IF140 C-terminal TPR" evidence="10">
    <location>
        <begin position="1167"/>
        <end position="1288"/>
    </location>
</feature>
<dbReference type="GO" id="GO:0030991">
    <property type="term" value="C:intraciliary transport particle A"/>
    <property type="evidence" value="ECO:0007669"/>
    <property type="project" value="TreeGrafter"/>
</dbReference>
<dbReference type="Pfam" id="PF24760">
    <property type="entry name" value="TPR_IF140_C"/>
    <property type="match status" value="1"/>
</dbReference>
<dbReference type="SUPFAM" id="SSF48371">
    <property type="entry name" value="ARM repeat"/>
    <property type="match status" value="1"/>
</dbReference>
<dbReference type="Pfam" id="PF23385">
    <property type="entry name" value="Beta-prop_IFT140_2nd"/>
    <property type="match status" value="1"/>
</dbReference>
<dbReference type="RefSeq" id="XP_068348063.1">
    <property type="nucleotide sequence ID" value="XM_068512331.1"/>
</dbReference>
<protein>
    <submittedName>
        <fullName evidence="12">Uncharacterized protein</fullName>
    </submittedName>
</protein>
<comment type="caution">
    <text evidence="12">The sequence shown here is derived from an EMBL/GenBank/DDBJ whole genome shotgun (WGS) entry which is preliminary data.</text>
</comment>
<comment type="subcellular location">
    <subcellularLocation>
        <location evidence="1">Cell projection</location>
        <location evidence="1">Cilium</location>
    </subcellularLocation>
</comment>
<keyword evidence="4" id="KW-0802">TPR repeat</keyword>
<dbReference type="EMBL" id="MLAK01001280">
    <property type="protein sequence ID" value="OHS94926.1"/>
    <property type="molecule type" value="Genomic_DNA"/>
</dbReference>
<accession>A0A1J4J6R7</accession>
<dbReference type="InterPro" id="IPR056168">
    <property type="entry name" value="TPR_IF140/IFT172/WDR19"/>
</dbReference>
<dbReference type="OrthoDB" id="10258787at2759"/>
<reference evidence="12" key="1">
    <citation type="submission" date="2016-10" db="EMBL/GenBank/DDBJ databases">
        <authorList>
            <person name="Benchimol M."/>
            <person name="Almeida L.G."/>
            <person name="Vasconcelos A.T."/>
            <person name="Perreira-Neves A."/>
            <person name="Rosa I.A."/>
            <person name="Tasca T."/>
            <person name="Bogo M.R."/>
            <person name="de Souza W."/>
        </authorList>
    </citation>
    <scope>NUCLEOTIDE SEQUENCE [LARGE SCALE GENOMIC DNA]</scope>
    <source>
        <strain evidence="12">K</strain>
    </source>
</reference>
<dbReference type="SUPFAM" id="SSF50978">
    <property type="entry name" value="WD40 repeat-like"/>
    <property type="match status" value="1"/>
</dbReference>
<evidence type="ECO:0000256" key="1">
    <source>
        <dbReference type="ARBA" id="ARBA00004138"/>
    </source>
</evidence>
<keyword evidence="3" id="KW-0677">Repeat</keyword>
<evidence type="ECO:0000256" key="2">
    <source>
        <dbReference type="ARBA" id="ARBA00022574"/>
    </source>
</evidence>
<keyword evidence="6" id="KW-0966">Cell projection</keyword>
<evidence type="ECO:0000259" key="9">
    <source>
        <dbReference type="Pfam" id="PF23385"/>
    </source>
</evidence>
<dbReference type="InterPro" id="IPR016024">
    <property type="entry name" value="ARM-type_fold"/>
</dbReference>
<feature type="domain" description="IFT140 second beta-propeller" evidence="9">
    <location>
        <begin position="365"/>
        <end position="542"/>
    </location>
</feature>
<evidence type="ECO:0000256" key="5">
    <source>
        <dbReference type="ARBA" id="ARBA00023069"/>
    </source>
</evidence>
<dbReference type="InterPro" id="IPR036322">
    <property type="entry name" value="WD40_repeat_dom_sf"/>
</dbReference>
<dbReference type="GeneID" id="94847035"/>
<dbReference type="SUPFAM" id="SSF82171">
    <property type="entry name" value="DPP6 N-terminal domain-like"/>
    <property type="match status" value="1"/>
</dbReference>
<evidence type="ECO:0000259" key="11">
    <source>
        <dbReference type="Pfam" id="PF24762"/>
    </source>
</evidence>
<dbReference type="GO" id="GO:0005930">
    <property type="term" value="C:axoneme"/>
    <property type="evidence" value="ECO:0007669"/>
    <property type="project" value="TreeGrafter"/>
</dbReference>
<dbReference type="Gene3D" id="2.130.10.10">
    <property type="entry name" value="YVTN repeat-like/Quinoprotein amine dehydrogenase"/>
    <property type="match status" value="2"/>
</dbReference>
<dbReference type="VEuPathDB" id="TrichDB:TRFO_38925"/>
<keyword evidence="5" id="KW-0969">Cilium</keyword>
<dbReference type="Pfam" id="PF24762">
    <property type="entry name" value="TPR_IF140-IFT172"/>
    <property type="match status" value="1"/>
</dbReference>
<evidence type="ECO:0000256" key="7">
    <source>
        <dbReference type="SAM" id="MobiDB-lite"/>
    </source>
</evidence>
<keyword evidence="2" id="KW-0853">WD repeat</keyword>
<dbReference type="GO" id="GO:0036064">
    <property type="term" value="C:ciliary basal body"/>
    <property type="evidence" value="ECO:0007669"/>
    <property type="project" value="TreeGrafter"/>
</dbReference>
<dbReference type="PANTHER" id="PTHR15722">
    <property type="entry name" value="IFT140/172-RELATED"/>
    <property type="match status" value="1"/>
</dbReference>